<feature type="disulfide bond" evidence="1">
    <location>
        <begin position="243"/>
        <end position="252"/>
    </location>
</feature>
<dbReference type="PROSITE" id="PS50853">
    <property type="entry name" value="FN3"/>
    <property type="match status" value="3"/>
</dbReference>
<dbReference type="Pfam" id="PF00041">
    <property type="entry name" value="fn3"/>
    <property type="match status" value="2"/>
</dbReference>
<evidence type="ECO:0000256" key="1">
    <source>
        <dbReference type="PROSITE-ProRule" id="PRU00076"/>
    </source>
</evidence>
<feature type="region of interest" description="Disordered" evidence="2">
    <location>
        <begin position="54"/>
        <end position="74"/>
    </location>
</feature>
<keyword evidence="1" id="KW-0245">EGF-like domain</keyword>
<dbReference type="EMBL" id="JAIZAY010000006">
    <property type="protein sequence ID" value="KAJ8040912.1"/>
    <property type="molecule type" value="Genomic_DNA"/>
</dbReference>
<dbReference type="Gene3D" id="2.60.40.10">
    <property type="entry name" value="Immunoglobulins"/>
    <property type="match status" value="4"/>
</dbReference>
<dbReference type="InterPro" id="IPR007110">
    <property type="entry name" value="Ig-like_dom"/>
</dbReference>
<keyword evidence="7" id="KW-1185">Reference proteome</keyword>
<name>A0A9Q1C9N4_HOLLE</name>
<dbReference type="Gene3D" id="2.170.300.10">
    <property type="entry name" value="Tie2 ligand-binding domain superfamily"/>
    <property type="match status" value="1"/>
</dbReference>
<dbReference type="FunFam" id="2.170.300.10:FF:000003">
    <property type="entry name" value="tyrosine-protein kinase receptor Tie-1 isoform X1"/>
    <property type="match status" value="1"/>
</dbReference>
<dbReference type="InterPro" id="IPR013783">
    <property type="entry name" value="Ig-like_fold"/>
</dbReference>
<evidence type="ECO:0000313" key="7">
    <source>
        <dbReference type="Proteomes" id="UP001152320"/>
    </source>
</evidence>
<dbReference type="OrthoDB" id="6141792at2759"/>
<dbReference type="PROSITE" id="PS50835">
    <property type="entry name" value="IG_LIKE"/>
    <property type="match status" value="1"/>
</dbReference>
<dbReference type="InterPro" id="IPR036179">
    <property type="entry name" value="Ig-like_dom_sf"/>
</dbReference>
<keyword evidence="1" id="KW-1015">Disulfide bond</keyword>
<evidence type="ECO:0000259" key="5">
    <source>
        <dbReference type="PROSITE" id="PS50853"/>
    </source>
</evidence>
<organism evidence="6 7">
    <name type="scientific">Holothuria leucospilota</name>
    <name type="common">Black long sea cucumber</name>
    <name type="synonym">Mertensiothuria leucospilota</name>
    <dbReference type="NCBI Taxonomy" id="206669"/>
    <lineage>
        <taxon>Eukaryota</taxon>
        <taxon>Metazoa</taxon>
        <taxon>Echinodermata</taxon>
        <taxon>Eleutherozoa</taxon>
        <taxon>Echinozoa</taxon>
        <taxon>Holothuroidea</taxon>
        <taxon>Aspidochirotacea</taxon>
        <taxon>Aspidochirotida</taxon>
        <taxon>Holothuriidae</taxon>
        <taxon>Holothuria</taxon>
    </lineage>
</organism>
<accession>A0A9Q1C9N4</accession>
<dbReference type="InterPro" id="IPR000742">
    <property type="entry name" value="EGF"/>
</dbReference>
<feature type="domain" description="Ig-like" evidence="4">
    <location>
        <begin position="124"/>
        <end position="190"/>
    </location>
</feature>
<comment type="caution">
    <text evidence="1">Lacks conserved residue(s) required for the propagation of feature annotation.</text>
</comment>
<dbReference type="PROSITE" id="PS00022">
    <property type="entry name" value="EGF_1"/>
    <property type="match status" value="1"/>
</dbReference>
<dbReference type="InterPro" id="IPR003961">
    <property type="entry name" value="FN3_dom"/>
</dbReference>
<dbReference type="SUPFAM" id="SSF48726">
    <property type="entry name" value="Immunoglobulin"/>
    <property type="match status" value="1"/>
</dbReference>
<dbReference type="PANTHER" id="PTHR26391:SF18">
    <property type="entry name" value="PROTEIN KINASE RECEPTOR TIE-1, PUTATIVE-RELATED"/>
    <property type="match status" value="1"/>
</dbReference>
<dbReference type="SMART" id="SM00060">
    <property type="entry name" value="FN3"/>
    <property type="match status" value="3"/>
</dbReference>
<evidence type="ECO:0000259" key="3">
    <source>
        <dbReference type="PROSITE" id="PS50026"/>
    </source>
</evidence>
<dbReference type="PANTHER" id="PTHR26391">
    <property type="entry name" value="INACTIVE TYROSINE-PROTEIN KINASE 7"/>
    <property type="match status" value="1"/>
</dbReference>
<dbReference type="InterPro" id="IPR036116">
    <property type="entry name" value="FN3_sf"/>
</dbReference>
<protein>
    <submittedName>
        <fullName evidence="6">Angiopoietin-1 receptor</fullName>
    </submittedName>
</protein>
<comment type="caution">
    <text evidence="6">The sequence shown here is derived from an EMBL/GenBank/DDBJ whole genome shotgun (WGS) entry which is preliminary data.</text>
</comment>
<dbReference type="AlphaFoldDB" id="A0A9Q1C9N4"/>
<dbReference type="Proteomes" id="UP001152320">
    <property type="component" value="Chromosome 6"/>
</dbReference>
<feature type="domain" description="Fibronectin type-III" evidence="5">
    <location>
        <begin position="717"/>
        <end position="817"/>
    </location>
</feature>
<keyword evidence="6" id="KW-0675">Receptor</keyword>
<dbReference type="SUPFAM" id="SSF49265">
    <property type="entry name" value="Fibronectin type III"/>
    <property type="match status" value="2"/>
</dbReference>
<evidence type="ECO:0000313" key="6">
    <source>
        <dbReference type="EMBL" id="KAJ8040912.1"/>
    </source>
</evidence>
<dbReference type="PROSITE" id="PS50026">
    <property type="entry name" value="EGF_3"/>
    <property type="match status" value="1"/>
</dbReference>
<dbReference type="CDD" id="cd00063">
    <property type="entry name" value="FN3"/>
    <property type="match status" value="3"/>
</dbReference>
<evidence type="ECO:0000256" key="2">
    <source>
        <dbReference type="SAM" id="MobiDB-lite"/>
    </source>
</evidence>
<feature type="domain" description="Fibronectin type-III" evidence="5">
    <location>
        <begin position="612"/>
        <end position="713"/>
    </location>
</feature>
<evidence type="ECO:0000259" key="4">
    <source>
        <dbReference type="PROSITE" id="PS50835"/>
    </source>
</evidence>
<reference evidence="6" key="1">
    <citation type="submission" date="2021-10" db="EMBL/GenBank/DDBJ databases">
        <title>Tropical sea cucumber genome reveals ecological adaptation and Cuvierian tubules defense mechanism.</title>
        <authorList>
            <person name="Chen T."/>
        </authorList>
    </citation>
    <scope>NUCLEOTIDE SEQUENCE</scope>
    <source>
        <strain evidence="6">Nanhai2018</strain>
        <tissue evidence="6">Muscle</tissue>
    </source>
</reference>
<proteinExistence type="predicted"/>
<feature type="domain" description="Fibronectin type-III" evidence="5">
    <location>
        <begin position="512"/>
        <end position="611"/>
    </location>
</feature>
<feature type="domain" description="EGF-like" evidence="3">
    <location>
        <begin position="217"/>
        <end position="253"/>
    </location>
</feature>
<sequence>MVIRFVKIFIFNATEQVKMTLLSINHFRSEANGQYQCHLSDPDTGTTVTSFRAVDTRNGGDSNNPDPPDPVYPGTNRYPHHRVTLDDDGDDEWFGVFGCEATRNGKEDTRISTTRMRSDADFVPANELFTQTVNIGDEDVSITMNSPTGRDTNGIRWRKDNSYFISSQSGSATFFIPGPIQANDAGTYECHYNGERDMAKQGLNLLLVRACPANRWDPPHCDGVCDSCYNGGICDENNGKCVCAPGFMGDNCLQACGGNRYGHTCEKRCSFRNNEWRCTTYLFCLVHPFGCRCNTGWKGLACNTECDQNTFGASCLQSCHCVSNQCDRYRGTCTGSNTNCMSGWTGDNCQGSICLISLTLIRVKCDGNYFGMDCSQECHCAKENCNRESGLCKPGACLPRWVDLYPPYSCQTGLENITYTKVNPEVPVPVTCQAVEGPGGDLRSLQLVLSKDSESLMDDDITAGERSQDGTTGSFVVTNVQTGDMLHCQLHNGAGKLAVLSLRVEVFDLPELPSAPVNISVDGSSVTIRWSAWDATTNDGDSPLVGYIPYYKVSDENDWIPGDMVSHETLMYTFTSLNPETYYSFSVSAVRAGEGGVGPKSPELSVKTICDVPSNPENVMAEISGENQDNIAVSWQLPSEGIICSSGVIKFTVYYSWGTNVTLVDVKDPSATSVTLYDLSPGVSYTLYVTLSTSGGKSGKSDEITHLVPVLPSLTNPPTLPDITCNSVTMVWTKWTAGRDPGTPPITHYILYYRMSVSMEWISGEKVNHSSADEEYSITFYNLTEDAPYVFTVVPVREGYSGKGRVTNLVHGNTTSCFGKGAIVFL</sequence>
<gene>
    <name evidence="6" type="ORF">HOLleu_15359</name>
</gene>